<evidence type="ECO:0000313" key="4">
    <source>
        <dbReference type="Ensembl" id="ENSACLP00000085493.1"/>
    </source>
</evidence>
<feature type="region of interest" description="Disordered" evidence="2">
    <location>
        <begin position="485"/>
        <end position="547"/>
    </location>
</feature>
<dbReference type="Pfam" id="PF17921">
    <property type="entry name" value="Integrase_H2C2"/>
    <property type="match status" value="1"/>
</dbReference>
<organism evidence="4 5">
    <name type="scientific">Astatotilapia calliptera</name>
    <name type="common">Eastern happy</name>
    <name type="synonym">Chromis callipterus</name>
    <dbReference type="NCBI Taxonomy" id="8154"/>
    <lineage>
        <taxon>Eukaryota</taxon>
        <taxon>Metazoa</taxon>
        <taxon>Chordata</taxon>
        <taxon>Craniata</taxon>
        <taxon>Vertebrata</taxon>
        <taxon>Euteleostomi</taxon>
        <taxon>Actinopterygii</taxon>
        <taxon>Neopterygii</taxon>
        <taxon>Teleostei</taxon>
        <taxon>Neoteleostei</taxon>
        <taxon>Acanthomorphata</taxon>
        <taxon>Ovalentaria</taxon>
        <taxon>Cichlomorphae</taxon>
        <taxon>Cichliformes</taxon>
        <taxon>Cichlidae</taxon>
        <taxon>African cichlids</taxon>
        <taxon>Pseudocrenilabrinae</taxon>
        <taxon>Haplochromini</taxon>
        <taxon>Astatotilapia</taxon>
    </lineage>
</organism>
<dbReference type="SUPFAM" id="SSF53098">
    <property type="entry name" value="Ribonuclease H-like"/>
    <property type="match status" value="1"/>
</dbReference>
<reference evidence="4" key="1">
    <citation type="submission" date="2018-05" db="EMBL/GenBank/DDBJ databases">
        <authorList>
            <person name="Datahose"/>
        </authorList>
    </citation>
    <scope>NUCLEOTIDE SEQUENCE</scope>
</reference>
<dbReference type="Proteomes" id="UP000265100">
    <property type="component" value="Chromosome 9"/>
</dbReference>
<feature type="region of interest" description="Disordered" evidence="2">
    <location>
        <begin position="628"/>
        <end position="647"/>
    </location>
</feature>
<feature type="region of interest" description="Disordered" evidence="2">
    <location>
        <begin position="571"/>
        <end position="619"/>
    </location>
</feature>
<evidence type="ECO:0000313" key="5">
    <source>
        <dbReference type="Proteomes" id="UP000265100"/>
    </source>
</evidence>
<accession>A0AAX7VS79</accession>
<keyword evidence="5" id="KW-1185">Reference proteome</keyword>
<feature type="compositionally biased region" description="Polar residues" evidence="2">
    <location>
        <begin position="489"/>
        <end position="504"/>
    </location>
</feature>
<dbReference type="GO" id="GO:0015074">
    <property type="term" value="P:DNA integration"/>
    <property type="evidence" value="ECO:0007669"/>
    <property type="project" value="InterPro"/>
</dbReference>
<dbReference type="InterPro" id="IPR036397">
    <property type="entry name" value="RNaseH_sf"/>
</dbReference>
<reference evidence="4" key="3">
    <citation type="submission" date="2025-09" db="UniProtKB">
        <authorList>
            <consortium name="Ensembl"/>
        </authorList>
    </citation>
    <scope>IDENTIFICATION</scope>
</reference>
<dbReference type="GO" id="GO:0003676">
    <property type="term" value="F:nucleic acid binding"/>
    <property type="evidence" value="ECO:0007669"/>
    <property type="project" value="InterPro"/>
</dbReference>
<dbReference type="InterPro" id="IPR001584">
    <property type="entry name" value="Integrase_cat-core"/>
</dbReference>
<dbReference type="Pfam" id="PF00665">
    <property type="entry name" value="rve"/>
    <property type="match status" value="1"/>
</dbReference>
<sequence>MPLDIDSYMKSCTAEVGQEAISASMESVTVEERDPCQGVGVIQVSALKLIKDSDTTQSFTPDQIRRAQEADEVLARVLWYKSLGRRPSRTEVKSEHPAVAALLKQWLKLHVDQNGVLRRQTSRREQLLVPKAYRPLVFKELHQDMGHLGVERTLDLIRDRFYWPQMAKEVEHFVTEECECLKKKKPSKQTRAPLSSIQSTYPFQLVSIDFLHLEKCKQGYEYILVIMDHFTRFAQAYATKNKAAKTVADKLFNDFALKFGFPTRLHHDMGKEFENKLMARLKELSGIQGSHTTPYHPQGNGQVERFNRTLLSMLRTLEDKEKDDWKESLAKVVHAYNCTKNEATGYAPYYLIFGRSPRLPIDLLFNLKRDEAHVDYDDYVSCWKKRMQEAYTVASQTATKEAARGKAYYDKKVKGRDLQPGDRVLLRNLTPRGGPAKIQSFWENQVYKVKERKADDSPVYVISPENGQGRDKVVHRNLLLPCDFLPSEKPSTQTVQPQKDSPTVTRKKFRPPRRQQQPGNGDTSDDDDSGTFQWYLRPVPGRRQRQTPLNPLAESFQPHLSLHCQEEDLPLQSEEDLPLQSEEDLPLQSEEDLPLQTEETGPGQIQGPDSDNDRPLSGDAMTDILAATGGETDSVRQRPQRQRQQPTVLSYDTLGQPTLVQRNCTVTMAQVIDCNGFWRPWAVGVC</sequence>
<feature type="domain" description="Integrase catalytic" evidence="3">
    <location>
        <begin position="198"/>
        <end position="356"/>
    </location>
</feature>
<dbReference type="InterPro" id="IPR050951">
    <property type="entry name" value="Retrovirus_Pol_polyprotein"/>
</dbReference>
<dbReference type="Gene3D" id="1.10.340.70">
    <property type="match status" value="1"/>
</dbReference>
<dbReference type="Ensembl" id="ENSACLT00000064009.1">
    <property type="protein sequence ID" value="ENSACLP00000085493.1"/>
    <property type="gene ID" value="ENSACLG00000031922.1"/>
</dbReference>
<name>A0AAX7VS79_ASTCA</name>
<dbReference type="FunFam" id="1.10.340.70:FF:000001">
    <property type="entry name" value="Retrovirus-related Pol polyprotein from transposon gypsy-like Protein"/>
    <property type="match status" value="1"/>
</dbReference>
<evidence type="ECO:0000259" key="3">
    <source>
        <dbReference type="PROSITE" id="PS50994"/>
    </source>
</evidence>
<dbReference type="Gene3D" id="3.30.420.10">
    <property type="entry name" value="Ribonuclease H-like superfamily/Ribonuclease H"/>
    <property type="match status" value="1"/>
</dbReference>
<dbReference type="AlphaFoldDB" id="A0AAX7VS79"/>
<dbReference type="PANTHER" id="PTHR37984">
    <property type="entry name" value="PROTEIN CBG26694"/>
    <property type="match status" value="1"/>
</dbReference>
<dbReference type="PROSITE" id="PS50994">
    <property type="entry name" value="INTEGRASE"/>
    <property type="match status" value="1"/>
</dbReference>
<evidence type="ECO:0000256" key="1">
    <source>
        <dbReference type="ARBA" id="ARBA00039658"/>
    </source>
</evidence>
<dbReference type="InterPro" id="IPR012337">
    <property type="entry name" value="RNaseH-like_sf"/>
</dbReference>
<dbReference type="FunFam" id="3.30.420.10:FF:000032">
    <property type="entry name" value="Retrovirus-related Pol polyprotein from transposon 297-like Protein"/>
    <property type="match status" value="1"/>
</dbReference>
<reference evidence="4" key="2">
    <citation type="submission" date="2025-08" db="UniProtKB">
        <authorList>
            <consortium name="Ensembl"/>
        </authorList>
    </citation>
    <scope>IDENTIFICATION</scope>
</reference>
<evidence type="ECO:0000256" key="2">
    <source>
        <dbReference type="SAM" id="MobiDB-lite"/>
    </source>
</evidence>
<protein>
    <recommendedName>
        <fullName evidence="1">Gypsy retrotransposon integrase-like protein 1</fullName>
    </recommendedName>
</protein>
<dbReference type="PANTHER" id="PTHR37984:SF15">
    <property type="entry name" value="INTEGRASE CATALYTIC DOMAIN-CONTAINING PROTEIN"/>
    <property type="match status" value="1"/>
</dbReference>
<dbReference type="GeneTree" id="ENSGT01000000214408"/>
<feature type="compositionally biased region" description="Acidic residues" evidence="2">
    <location>
        <begin position="571"/>
        <end position="593"/>
    </location>
</feature>
<dbReference type="InterPro" id="IPR041588">
    <property type="entry name" value="Integrase_H2C2"/>
</dbReference>
<proteinExistence type="predicted"/>